<proteinExistence type="predicted"/>
<name>A0A3M7SUF6_BRAPC</name>
<evidence type="ECO:0000313" key="3">
    <source>
        <dbReference type="Proteomes" id="UP000276133"/>
    </source>
</evidence>
<dbReference type="Proteomes" id="UP000276133">
    <property type="component" value="Unassembled WGS sequence"/>
</dbReference>
<accession>A0A3M7SUF6</accession>
<keyword evidence="3" id="KW-1185">Reference proteome</keyword>
<protein>
    <submittedName>
        <fullName evidence="2">Uncharacterized protein</fullName>
    </submittedName>
</protein>
<dbReference type="EMBL" id="REGN01000759">
    <property type="protein sequence ID" value="RNA39339.1"/>
    <property type="molecule type" value="Genomic_DNA"/>
</dbReference>
<feature type="compositionally biased region" description="Polar residues" evidence="1">
    <location>
        <begin position="1"/>
        <end position="16"/>
    </location>
</feature>
<feature type="region of interest" description="Disordered" evidence="1">
    <location>
        <begin position="1"/>
        <end position="21"/>
    </location>
</feature>
<gene>
    <name evidence="2" type="ORF">BpHYR1_051048</name>
</gene>
<evidence type="ECO:0000256" key="1">
    <source>
        <dbReference type="SAM" id="MobiDB-lite"/>
    </source>
</evidence>
<evidence type="ECO:0000313" key="2">
    <source>
        <dbReference type="EMBL" id="RNA39339.1"/>
    </source>
</evidence>
<organism evidence="2 3">
    <name type="scientific">Brachionus plicatilis</name>
    <name type="common">Marine rotifer</name>
    <name type="synonym">Brachionus muelleri</name>
    <dbReference type="NCBI Taxonomy" id="10195"/>
    <lineage>
        <taxon>Eukaryota</taxon>
        <taxon>Metazoa</taxon>
        <taxon>Spiralia</taxon>
        <taxon>Gnathifera</taxon>
        <taxon>Rotifera</taxon>
        <taxon>Eurotatoria</taxon>
        <taxon>Monogononta</taxon>
        <taxon>Pseudotrocha</taxon>
        <taxon>Ploima</taxon>
        <taxon>Brachionidae</taxon>
        <taxon>Brachionus</taxon>
    </lineage>
</organism>
<comment type="caution">
    <text evidence="2">The sequence shown here is derived from an EMBL/GenBank/DDBJ whole genome shotgun (WGS) entry which is preliminary data.</text>
</comment>
<dbReference type="AlphaFoldDB" id="A0A3M7SUF6"/>
<reference evidence="2 3" key="1">
    <citation type="journal article" date="2018" name="Sci. Rep.">
        <title>Genomic signatures of local adaptation to the degree of environmental predictability in rotifers.</title>
        <authorList>
            <person name="Franch-Gras L."/>
            <person name="Hahn C."/>
            <person name="Garcia-Roger E.M."/>
            <person name="Carmona M.J."/>
            <person name="Serra M."/>
            <person name="Gomez A."/>
        </authorList>
    </citation>
    <scope>NUCLEOTIDE SEQUENCE [LARGE SCALE GENOMIC DNA]</scope>
    <source>
        <strain evidence="2">HYR1</strain>
    </source>
</reference>
<sequence length="68" mass="7668">MNSDRQVSLQNNSAATKKTREEKSNAILYVQPPRLCLKNKEMNAVKFDSLLSLEKKEVSLKFGSILLA</sequence>